<proteinExistence type="predicted"/>
<evidence type="ECO:0000313" key="1">
    <source>
        <dbReference type="EMBL" id="CAG7838608.1"/>
    </source>
</evidence>
<evidence type="ECO:0000313" key="2">
    <source>
        <dbReference type="Proteomes" id="UP000708208"/>
    </source>
</evidence>
<reference evidence="1" key="1">
    <citation type="submission" date="2021-06" db="EMBL/GenBank/DDBJ databases">
        <authorList>
            <person name="Hodson N. C."/>
            <person name="Mongue J. A."/>
            <person name="Jaron S. K."/>
        </authorList>
    </citation>
    <scope>NUCLEOTIDE SEQUENCE</scope>
</reference>
<dbReference type="Proteomes" id="UP000708208">
    <property type="component" value="Unassembled WGS sequence"/>
</dbReference>
<dbReference type="AlphaFoldDB" id="A0A8J2LMF2"/>
<protein>
    <submittedName>
        <fullName evidence="1">Uncharacterized protein</fullName>
    </submittedName>
</protein>
<keyword evidence="2" id="KW-1185">Reference proteome</keyword>
<sequence>GREENCPVRFNCLRKQLERRFSSKGGNTYSASSSTVLFQPLVFCLGTWGKSSRRKILSLIAAPKTLSIEFELCMSSRVLSYVLQKTQLSSKGIGFRESQAVCTL</sequence>
<organism evidence="1 2">
    <name type="scientific">Allacma fusca</name>
    <dbReference type="NCBI Taxonomy" id="39272"/>
    <lineage>
        <taxon>Eukaryota</taxon>
        <taxon>Metazoa</taxon>
        <taxon>Ecdysozoa</taxon>
        <taxon>Arthropoda</taxon>
        <taxon>Hexapoda</taxon>
        <taxon>Collembola</taxon>
        <taxon>Symphypleona</taxon>
        <taxon>Sminthuridae</taxon>
        <taxon>Allacma</taxon>
    </lineage>
</organism>
<accession>A0A8J2LMF2</accession>
<gene>
    <name evidence="1" type="ORF">AFUS01_LOCUS47558</name>
</gene>
<dbReference type="EMBL" id="CAJVCH010571821">
    <property type="protein sequence ID" value="CAG7838608.1"/>
    <property type="molecule type" value="Genomic_DNA"/>
</dbReference>
<comment type="caution">
    <text evidence="1">The sequence shown here is derived from an EMBL/GenBank/DDBJ whole genome shotgun (WGS) entry which is preliminary data.</text>
</comment>
<name>A0A8J2LMF2_9HEXA</name>
<feature type="non-terminal residue" evidence="1">
    <location>
        <position position="104"/>
    </location>
</feature>